<feature type="domain" description="AB hydrolase-1" evidence="1">
    <location>
        <begin position="29"/>
        <end position="341"/>
    </location>
</feature>
<dbReference type="Gene3D" id="3.40.50.1820">
    <property type="entry name" value="alpha/beta hydrolase"/>
    <property type="match status" value="1"/>
</dbReference>
<evidence type="ECO:0000313" key="2">
    <source>
        <dbReference type="EMBL" id="KAH8077394.1"/>
    </source>
</evidence>
<evidence type="ECO:0000313" key="3">
    <source>
        <dbReference type="Proteomes" id="UP000813824"/>
    </source>
</evidence>
<reference evidence="2" key="1">
    <citation type="journal article" date="2021" name="New Phytol.">
        <title>Evolutionary innovations through gain and loss of genes in the ectomycorrhizal Boletales.</title>
        <authorList>
            <person name="Wu G."/>
            <person name="Miyauchi S."/>
            <person name="Morin E."/>
            <person name="Kuo A."/>
            <person name="Drula E."/>
            <person name="Varga T."/>
            <person name="Kohler A."/>
            <person name="Feng B."/>
            <person name="Cao Y."/>
            <person name="Lipzen A."/>
            <person name="Daum C."/>
            <person name="Hundley H."/>
            <person name="Pangilinan J."/>
            <person name="Johnson J."/>
            <person name="Barry K."/>
            <person name="LaButti K."/>
            <person name="Ng V."/>
            <person name="Ahrendt S."/>
            <person name="Min B."/>
            <person name="Choi I.G."/>
            <person name="Park H."/>
            <person name="Plett J.M."/>
            <person name="Magnuson J."/>
            <person name="Spatafora J.W."/>
            <person name="Nagy L.G."/>
            <person name="Henrissat B."/>
            <person name="Grigoriev I.V."/>
            <person name="Yang Z.L."/>
            <person name="Xu J."/>
            <person name="Martin F.M."/>
        </authorList>
    </citation>
    <scope>NUCLEOTIDE SEQUENCE</scope>
    <source>
        <strain evidence="2">KKN 215</strain>
    </source>
</reference>
<dbReference type="Pfam" id="PF12697">
    <property type="entry name" value="Abhydrolase_6"/>
    <property type="match status" value="1"/>
</dbReference>
<gene>
    <name evidence="2" type="ORF">BXZ70DRAFT_911358</name>
</gene>
<dbReference type="InterPro" id="IPR000073">
    <property type="entry name" value="AB_hydrolase_1"/>
</dbReference>
<dbReference type="EMBL" id="JAEVFJ010000064">
    <property type="protein sequence ID" value="KAH8077394.1"/>
    <property type="molecule type" value="Genomic_DNA"/>
</dbReference>
<name>A0A8K0UDA7_9AGAR</name>
<accession>A0A8K0UDA7</accession>
<keyword evidence="3" id="KW-1185">Reference proteome</keyword>
<dbReference type="Proteomes" id="UP000813824">
    <property type="component" value="Unassembled WGS sequence"/>
</dbReference>
<organism evidence="2 3">
    <name type="scientific">Cristinia sonorae</name>
    <dbReference type="NCBI Taxonomy" id="1940300"/>
    <lineage>
        <taxon>Eukaryota</taxon>
        <taxon>Fungi</taxon>
        <taxon>Dikarya</taxon>
        <taxon>Basidiomycota</taxon>
        <taxon>Agaricomycotina</taxon>
        <taxon>Agaricomycetes</taxon>
        <taxon>Agaricomycetidae</taxon>
        <taxon>Agaricales</taxon>
        <taxon>Pleurotineae</taxon>
        <taxon>Stephanosporaceae</taxon>
        <taxon>Cristinia</taxon>
    </lineage>
</organism>
<dbReference type="SUPFAM" id="SSF53474">
    <property type="entry name" value="alpha/beta-Hydrolases"/>
    <property type="match status" value="1"/>
</dbReference>
<evidence type="ECO:0000259" key="1">
    <source>
        <dbReference type="Pfam" id="PF12697"/>
    </source>
</evidence>
<protein>
    <recommendedName>
        <fullName evidence="1">AB hydrolase-1 domain-containing protein</fullName>
    </recommendedName>
</protein>
<dbReference type="OrthoDB" id="5311491at2759"/>
<dbReference type="InterPro" id="IPR029058">
    <property type="entry name" value="AB_hydrolase_fold"/>
</dbReference>
<dbReference type="AlphaFoldDB" id="A0A8K0UDA7"/>
<sequence>MPALDMIPYDQLAIHDTGAPVGDGAYTTLVIIHGYVWHSGVFTRILPYAAKYRTRIVLVNRRDYPGAAPLDGAELEQLQVAKTAATGSPEAVEILRGYFKERAKEIHGLLERFIISERLSKNSVVVVGWSLGVTFLNALLAYAPSFPTGEINIAGYIKQVVAYDAPQTCMGQPPPPTVYHPFQDSTIPVEELIERFNVWVSGYFRHPNPEALDLQSRDYEAHPTPTVLTMTEDEIASAAYTPAAAEGGSDEMMVSGIKHGIFNELRLAALLPSETTCWARIKWRHVWADQSIWEIPWSRFLLEEELEKAAVEGKYTRPVEWVRFERANHFGHWDMPDNFLRAVLG</sequence>
<comment type="caution">
    <text evidence="2">The sequence shown here is derived from an EMBL/GenBank/DDBJ whole genome shotgun (WGS) entry which is preliminary data.</text>
</comment>
<proteinExistence type="predicted"/>